<dbReference type="KEGG" id="nhu:H0264_30340"/>
<sequence length="298" mass="31070">MDAIAVEDGRPDIDDELAAPRRQFPPILRPIVALVSWAWNTLLGSIGTFGRLVLLAVDSGYGLVRDIAKLNHPWRETLSQAWFMMSVSGWPAILISVPLGAIIQLQAGSLAAQVGATSQAGAAGGLGVIRQAAPMVSGILMGGAVGAAVAADLGARKIREEIDAIRTLGINPNHRLVAPRLAAMFIVGPLMCVLVVFVGMSTIYAMTLIQGGVPGAFFNSFAAFASTSDLIIAIVKTTIFGLLVVLVASQRGFEASGGPKGVADCVNATVVLGVMTTFAANVLITQLLTIWFPDSMGF</sequence>
<gene>
    <name evidence="2" type="ORF">H0264_30340</name>
</gene>
<feature type="transmembrane region" description="Helical" evidence="1">
    <location>
        <begin position="81"/>
        <end position="103"/>
    </location>
</feature>
<evidence type="ECO:0000313" key="2">
    <source>
        <dbReference type="EMBL" id="QLY29517.1"/>
    </source>
</evidence>
<dbReference type="GO" id="GO:0005548">
    <property type="term" value="F:phospholipid transporter activity"/>
    <property type="evidence" value="ECO:0007669"/>
    <property type="project" value="TreeGrafter"/>
</dbReference>
<dbReference type="EMBL" id="CP059399">
    <property type="protein sequence ID" value="QLY29517.1"/>
    <property type="molecule type" value="Genomic_DNA"/>
</dbReference>
<dbReference type="Pfam" id="PF02405">
    <property type="entry name" value="MlaE"/>
    <property type="match status" value="1"/>
</dbReference>
<feature type="transmembrane region" description="Helical" evidence="1">
    <location>
        <begin position="176"/>
        <end position="197"/>
    </location>
</feature>
<evidence type="ECO:0000256" key="1">
    <source>
        <dbReference type="SAM" id="Phobius"/>
    </source>
</evidence>
<dbReference type="InterPro" id="IPR030802">
    <property type="entry name" value="Permease_MalE"/>
</dbReference>
<dbReference type="GO" id="GO:0043190">
    <property type="term" value="C:ATP-binding cassette (ABC) transporter complex"/>
    <property type="evidence" value="ECO:0007669"/>
    <property type="project" value="InterPro"/>
</dbReference>
<dbReference type="RefSeq" id="WP_181580721.1">
    <property type="nucleotide sequence ID" value="NZ_CP059399.1"/>
</dbReference>
<dbReference type="PANTHER" id="PTHR30188:SF4">
    <property type="entry name" value="PROTEIN TRIGALACTOSYLDIACYLGLYCEROL 1, CHLOROPLASTIC"/>
    <property type="match status" value="1"/>
</dbReference>
<organism evidence="2 3">
    <name type="scientific">Nocardia huaxiensis</name>
    <dbReference type="NCBI Taxonomy" id="2755382"/>
    <lineage>
        <taxon>Bacteria</taxon>
        <taxon>Bacillati</taxon>
        <taxon>Actinomycetota</taxon>
        <taxon>Actinomycetes</taxon>
        <taxon>Mycobacteriales</taxon>
        <taxon>Nocardiaceae</taxon>
        <taxon>Nocardia</taxon>
    </lineage>
</organism>
<name>A0A7D6VCF6_9NOCA</name>
<keyword evidence="1" id="KW-1133">Transmembrane helix</keyword>
<keyword evidence="1" id="KW-0812">Transmembrane</keyword>
<proteinExistence type="predicted"/>
<protein>
    <submittedName>
        <fullName evidence="2">ABC transporter permease</fullName>
    </submittedName>
</protein>
<accession>A0A7D6VCF6</accession>
<feature type="transmembrane region" description="Helical" evidence="1">
    <location>
        <begin position="31"/>
        <end position="54"/>
    </location>
</feature>
<dbReference type="PANTHER" id="PTHR30188">
    <property type="entry name" value="ABC TRANSPORTER PERMEASE PROTEIN-RELATED"/>
    <property type="match status" value="1"/>
</dbReference>
<evidence type="ECO:0000313" key="3">
    <source>
        <dbReference type="Proteomes" id="UP000515512"/>
    </source>
</evidence>
<feature type="transmembrane region" description="Helical" evidence="1">
    <location>
        <begin position="268"/>
        <end position="292"/>
    </location>
</feature>
<dbReference type="AlphaFoldDB" id="A0A7D6VCF6"/>
<dbReference type="Proteomes" id="UP000515512">
    <property type="component" value="Chromosome"/>
</dbReference>
<reference evidence="2 3" key="1">
    <citation type="submission" date="2020-07" db="EMBL/GenBank/DDBJ databases">
        <authorList>
            <person name="Zhuang K."/>
            <person name="Ran Y."/>
        </authorList>
    </citation>
    <scope>NUCLEOTIDE SEQUENCE [LARGE SCALE GENOMIC DNA]</scope>
    <source>
        <strain evidence="2 3">WCH-YHL-001</strain>
    </source>
</reference>
<keyword evidence="1" id="KW-0472">Membrane</keyword>
<feature type="transmembrane region" description="Helical" evidence="1">
    <location>
        <begin position="230"/>
        <end position="248"/>
    </location>
</feature>
<keyword evidence="3" id="KW-1185">Reference proteome</keyword>